<organism evidence="1 2">
    <name type="scientific">Mycobacterium lacus</name>
    <dbReference type="NCBI Taxonomy" id="169765"/>
    <lineage>
        <taxon>Bacteria</taxon>
        <taxon>Bacillati</taxon>
        <taxon>Actinomycetota</taxon>
        <taxon>Actinomycetes</taxon>
        <taxon>Mycobacteriales</taxon>
        <taxon>Mycobacteriaceae</taxon>
        <taxon>Mycobacterium</taxon>
    </lineage>
</organism>
<reference evidence="1 2" key="1">
    <citation type="journal article" date="2019" name="Emerg. Microbes Infect.">
        <title>Comprehensive subspecies identification of 175 nontuberculous mycobacteria species based on 7547 genomic profiles.</title>
        <authorList>
            <person name="Matsumoto Y."/>
            <person name="Kinjo T."/>
            <person name="Motooka D."/>
            <person name="Nabeya D."/>
            <person name="Jung N."/>
            <person name="Uechi K."/>
            <person name="Horii T."/>
            <person name="Iida T."/>
            <person name="Fujita J."/>
            <person name="Nakamura S."/>
        </authorList>
    </citation>
    <scope>NUCLEOTIDE SEQUENCE [LARGE SCALE GENOMIC DNA]</scope>
    <source>
        <strain evidence="1 2">JCM 15657</strain>
    </source>
</reference>
<dbReference type="OrthoDB" id="266526at2"/>
<dbReference type="STRING" id="169765.AWC15_06695"/>
<dbReference type="RefSeq" id="WP_085162308.1">
    <property type="nucleotide sequence ID" value="NZ_AP022581.1"/>
</dbReference>
<evidence type="ECO:0000313" key="2">
    <source>
        <dbReference type="Proteomes" id="UP000466396"/>
    </source>
</evidence>
<gene>
    <name evidence="1" type="ORF">MLAC_09190</name>
</gene>
<accession>A0A1X1XUI3</accession>
<name>A0A1X1XUI3_9MYCO</name>
<dbReference type="AlphaFoldDB" id="A0A1X1XUI3"/>
<dbReference type="Gene3D" id="1.10.10.2910">
    <property type="match status" value="1"/>
</dbReference>
<dbReference type="Proteomes" id="UP000466396">
    <property type="component" value="Chromosome"/>
</dbReference>
<dbReference type="KEGG" id="mlj:MLAC_09190"/>
<evidence type="ECO:0000313" key="1">
    <source>
        <dbReference type="EMBL" id="BBX95625.1"/>
    </source>
</evidence>
<sequence>MIKPLDNLDDIRDVARAVLRKADVADRLPTPVDDIVAGCGLLESDDYVFLESKITHAPLELRKLLRSAGRKIRGALDRRERVLHVSPAIDVPARRQFVRCHEAMHDALPWQRDLLVLGDTDRTLAPDVEFVFEREANQGGAELLFQLDLLARVARDYPIDISTPVQLADLFGASIHATFRRWIEHNNIPVCGLVLDPQPVSASPLTFRRFELVESNSWTERYGANRFPARLISTNHGLLGQLGLPRTGDIDGYWGLDDRRAEMTTVRVQSFCNTYRVFVLMWLPARESFIARHRSRPRLELC</sequence>
<dbReference type="EMBL" id="AP022581">
    <property type="protein sequence ID" value="BBX95625.1"/>
    <property type="molecule type" value="Genomic_DNA"/>
</dbReference>
<proteinExistence type="predicted"/>
<protein>
    <submittedName>
        <fullName evidence="1">Uncharacterized protein</fullName>
    </submittedName>
</protein>
<keyword evidence="2" id="KW-1185">Reference proteome</keyword>